<dbReference type="Proteomes" id="UP001056535">
    <property type="component" value="Chromosome"/>
</dbReference>
<evidence type="ECO:0000313" key="2">
    <source>
        <dbReference type="EMBL" id="USQ77251.1"/>
    </source>
</evidence>
<name>A0ABY4YKK6_9MICO</name>
<dbReference type="InterPro" id="IPR005302">
    <property type="entry name" value="MoCF_Sase_C"/>
</dbReference>
<dbReference type="PANTHER" id="PTHR30212">
    <property type="entry name" value="PROTEIN YIIM"/>
    <property type="match status" value="1"/>
</dbReference>
<dbReference type="Pfam" id="PF03473">
    <property type="entry name" value="MOSC"/>
    <property type="match status" value="1"/>
</dbReference>
<reference evidence="2" key="1">
    <citation type="submission" date="2022-06" db="EMBL/GenBank/DDBJ databases">
        <title>Ornithinimicrobium JY.X270.</title>
        <authorList>
            <person name="Huang Y."/>
        </authorList>
    </citation>
    <scope>NUCLEOTIDE SEQUENCE</scope>
    <source>
        <strain evidence="2">JY.X270</strain>
    </source>
</reference>
<evidence type="ECO:0000313" key="3">
    <source>
        <dbReference type="Proteomes" id="UP001056535"/>
    </source>
</evidence>
<organism evidence="2 3">
    <name type="scientific">Ornithinimicrobium cryptoxanthini</name>
    <dbReference type="NCBI Taxonomy" id="2934161"/>
    <lineage>
        <taxon>Bacteria</taxon>
        <taxon>Bacillati</taxon>
        <taxon>Actinomycetota</taxon>
        <taxon>Actinomycetes</taxon>
        <taxon>Micrococcales</taxon>
        <taxon>Ornithinimicrobiaceae</taxon>
        <taxon>Ornithinimicrobium</taxon>
    </lineage>
</organism>
<dbReference type="InterPro" id="IPR052353">
    <property type="entry name" value="Benzoxazolinone_Detox_Enz"/>
</dbReference>
<dbReference type="EMBL" id="CP099490">
    <property type="protein sequence ID" value="USQ77251.1"/>
    <property type="molecule type" value="Genomic_DNA"/>
</dbReference>
<dbReference type="RefSeq" id="WP_252622190.1">
    <property type="nucleotide sequence ID" value="NZ_CP099490.1"/>
</dbReference>
<feature type="domain" description="MOSC" evidence="1">
    <location>
        <begin position="48"/>
        <end position="188"/>
    </location>
</feature>
<sequence>MTLTHGPESPRAGRALSVNLGKAVATDHTSAPGGRTGIDKYAVNSLTVRPPGPKESGQGSGVVGDHIGDQRFHGGDNKAVYLFAREELDWWEVESGRPLRSGIFGENVTTVDLDVDDLVVGSRVAVGDPASPRAVLTVAGPRIPCRTFAGHLGERQWIRRFTARGLTGAYCSVEVSGEIHTGDALTVVDVPGHGITVPQLFRALTGDLELVEQVIRSGALVGPELAQLAESFERRTGRTPA</sequence>
<accession>A0ABY4YKK6</accession>
<dbReference type="PROSITE" id="PS51340">
    <property type="entry name" value="MOSC"/>
    <property type="match status" value="1"/>
</dbReference>
<dbReference type="SUPFAM" id="SSF50800">
    <property type="entry name" value="PK beta-barrel domain-like"/>
    <property type="match status" value="1"/>
</dbReference>
<dbReference type="InterPro" id="IPR011037">
    <property type="entry name" value="Pyrv_Knase-like_insert_dom_sf"/>
</dbReference>
<dbReference type="PANTHER" id="PTHR30212:SF2">
    <property type="entry name" value="PROTEIN YIIM"/>
    <property type="match status" value="1"/>
</dbReference>
<dbReference type="Gene3D" id="2.40.33.20">
    <property type="entry name" value="PK beta-barrel domain-like"/>
    <property type="match status" value="1"/>
</dbReference>
<proteinExistence type="predicted"/>
<keyword evidence="3" id="KW-1185">Reference proteome</keyword>
<gene>
    <name evidence="2" type="ORF">NF557_04870</name>
</gene>
<protein>
    <submittedName>
        <fullName evidence="2">MOSC domain-containing protein</fullName>
    </submittedName>
</protein>
<evidence type="ECO:0000259" key="1">
    <source>
        <dbReference type="PROSITE" id="PS51340"/>
    </source>
</evidence>